<reference evidence="2" key="1">
    <citation type="journal article" date="2023" name="Science">
        <title>Elucidation of the pathway for biosynthesis of saponin adjuvants from the soapbark tree.</title>
        <authorList>
            <person name="Reed J."/>
            <person name="Orme A."/>
            <person name="El-Demerdash A."/>
            <person name="Owen C."/>
            <person name="Martin L.B.B."/>
            <person name="Misra R.C."/>
            <person name="Kikuchi S."/>
            <person name="Rejzek M."/>
            <person name="Martin A.C."/>
            <person name="Harkess A."/>
            <person name="Leebens-Mack J."/>
            <person name="Louveau T."/>
            <person name="Stephenson M.J."/>
            <person name="Osbourn A."/>
        </authorList>
    </citation>
    <scope>NUCLEOTIDE SEQUENCE</scope>
    <source>
        <strain evidence="2">S10</strain>
    </source>
</reference>
<proteinExistence type="predicted"/>
<evidence type="ECO:0000313" key="3">
    <source>
        <dbReference type="Proteomes" id="UP001163823"/>
    </source>
</evidence>
<keyword evidence="3" id="KW-1185">Reference proteome</keyword>
<dbReference type="PANTHER" id="PTHR33670:SF17">
    <property type="entry name" value="ANTHER-SPECIFIC PROLINE-RICH PROTEIN APG"/>
    <property type="match status" value="1"/>
</dbReference>
<dbReference type="KEGG" id="qsa:O6P43_015739"/>
<comment type="caution">
    <text evidence="2">The sequence shown here is derived from an EMBL/GenBank/DDBJ whole genome shotgun (WGS) entry which is preliminary data.</text>
</comment>
<feature type="compositionally biased region" description="Basic residues" evidence="1">
    <location>
        <begin position="50"/>
        <end position="60"/>
    </location>
</feature>
<dbReference type="PANTHER" id="PTHR33670">
    <property type="entry name" value="SPLICING FACTOR, PROLINE- AND GLUTAMINE-RICH-LIKE"/>
    <property type="match status" value="1"/>
</dbReference>
<accession>A0AAD7PS57</accession>
<feature type="region of interest" description="Disordered" evidence="1">
    <location>
        <begin position="1"/>
        <end position="68"/>
    </location>
</feature>
<sequence length="189" mass="20675">MGVAVLSPHDCIKDPLNHQTLISRPPKIKAMKPPPNPNPTPNPKANRTNRNQHNRCKRVPLRPQNDSATAAAATKLQGHSLIMGQVKILKRGEELSKTAIPDPVKENREELDLGSTQRLGSDPDLVPSQIRLADFERVPPIFYAGPSACVASPPPSSLPLPAFFTKSVVGQKKDDATIDLLRILRLDLQ</sequence>
<protein>
    <submittedName>
        <fullName evidence="2">Serine/arginine repetitive matrix-like protein</fullName>
    </submittedName>
</protein>
<dbReference type="EMBL" id="JARAOO010000006">
    <property type="protein sequence ID" value="KAJ7966236.1"/>
    <property type="molecule type" value="Genomic_DNA"/>
</dbReference>
<organism evidence="2 3">
    <name type="scientific">Quillaja saponaria</name>
    <name type="common">Soap bark tree</name>
    <dbReference type="NCBI Taxonomy" id="32244"/>
    <lineage>
        <taxon>Eukaryota</taxon>
        <taxon>Viridiplantae</taxon>
        <taxon>Streptophyta</taxon>
        <taxon>Embryophyta</taxon>
        <taxon>Tracheophyta</taxon>
        <taxon>Spermatophyta</taxon>
        <taxon>Magnoliopsida</taxon>
        <taxon>eudicotyledons</taxon>
        <taxon>Gunneridae</taxon>
        <taxon>Pentapetalae</taxon>
        <taxon>rosids</taxon>
        <taxon>fabids</taxon>
        <taxon>Fabales</taxon>
        <taxon>Quillajaceae</taxon>
        <taxon>Quillaja</taxon>
    </lineage>
</organism>
<name>A0AAD7PS57_QUISA</name>
<evidence type="ECO:0000256" key="1">
    <source>
        <dbReference type="SAM" id="MobiDB-lite"/>
    </source>
</evidence>
<gene>
    <name evidence="2" type="ORF">O6P43_015739</name>
</gene>
<feature type="compositionally biased region" description="Pro residues" evidence="1">
    <location>
        <begin position="32"/>
        <end position="42"/>
    </location>
</feature>
<evidence type="ECO:0000313" key="2">
    <source>
        <dbReference type="EMBL" id="KAJ7966236.1"/>
    </source>
</evidence>
<dbReference type="AlphaFoldDB" id="A0AAD7PS57"/>
<dbReference type="Proteomes" id="UP001163823">
    <property type="component" value="Chromosome 6"/>
</dbReference>